<dbReference type="GO" id="GO:0008080">
    <property type="term" value="F:N-acetyltransferase activity"/>
    <property type="evidence" value="ECO:0007669"/>
    <property type="project" value="InterPro"/>
</dbReference>
<name>A0A6A5TNL0_9PLEO</name>
<dbReference type="InterPro" id="IPR016181">
    <property type="entry name" value="Acyl_CoA_acyltransferase"/>
</dbReference>
<dbReference type="OrthoDB" id="5043642at2759"/>
<reference evidence="5" key="1">
    <citation type="journal article" date="2020" name="Stud. Mycol.">
        <title>101 Dothideomycetes genomes: a test case for predicting lifestyles and emergence of pathogens.</title>
        <authorList>
            <person name="Haridas S."/>
            <person name="Albert R."/>
            <person name="Binder M."/>
            <person name="Bloem J."/>
            <person name="Labutti K."/>
            <person name="Salamov A."/>
            <person name="Andreopoulos B."/>
            <person name="Baker S."/>
            <person name="Barry K."/>
            <person name="Bills G."/>
            <person name="Bluhm B."/>
            <person name="Cannon C."/>
            <person name="Castanera R."/>
            <person name="Culley D."/>
            <person name="Daum C."/>
            <person name="Ezra D."/>
            <person name="Gonzalez J."/>
            <person name="Henrissat B."/>
            <person name="Kuo A."/>
            <person name="Liang C."/>
            <person name="Lipzen A."/>
            <person name="Lutzoni F."/>
            <person name="Magnuson J."/>
            <person name="Mondo S."/>
            <person name="Nolan M."/>
            <person name="Ohm R."/>
            <person name="Pangilinan J."/>
            <person name="Park H.-J."/>
            <person name="Ramirez L."/>
            <person name="Alfaro M."/>
            <person name="Sun H."/>
            <person name="Tritt A."/>
            <person name="Yoshinaga Y."/>
            <person name="Zwiers L.-H."/>
            <person name="Turgeon B."/>
            <person name="Goodwin S."/>
            <person name="Spatafora J."/>
            <person name="Crous P."/>
            <person name="Grigoriev I."/>
        </authorList>
    </citation>
    <scope>NUCLEOTIDE SEQUENCE</scope>
    <source>
        <strain evidence="5">CBS 675.92</strain>
    </source>
</reference>
<proteinExistence type="inferred from homology"/>
<keyword evidence="6" id="KW-1185">Reference proteome</keyword>
<evidence type="ECO:0000256" key="2">
    <source>
        <dbReference type="ARBA" id="ARBA00022679"/>
    </source>
</evidence>
<dbReference type="PANTHER" id="PTHR13256">
    <property type="entry name" value="N-ACETYLTRANSFERASE 9"/>
    <property type="match status" value="1"/>
</dbReference>
<dbReference type="InterPro" id="IPR000182">
    <property type="entry name" value="GNAT_dom"/>
</dbReference>
<gene>
    <name evidence="5" type="ORF">CC80DRAFT_517923</name>
</gene>
<dbReference type="SUPFAM" id="SSF55729">
    <property type="entry name" value="Acyl-CoA N-acyltransferases (Nat)"/>
    <property type="match status" value="1"/>
</dbReference>
<dbReference type="AlphaFoldDB" id="A0A6A5TNL0"/>
<evidence type="ECO:0000256" key="1">
    <source>
        <dbReference type="ARBA" id="ARBA00009342"/>
    </source>
</evidence>
<accession>A0A6A5TNL0</accession>
<dbReference type="InterPro" id="IPR039135">
    <property type="entry name" value="NAT9-like"/>
</dbReference>
<evidence type="ECO:0000313" key="6">
    <source>
        <dbReference type="Proteomes" id="UP000800035"/>
    </source>
</evidence>
<keyword evidence="2" id="KW-0808">Transferase</keyword>
<keyword evidence="3" id="KW-0012">Acyltransferase</keyword>
<dbReference type="PANTHER" id="PTHR13256:SF16">
    <property type="entry name" value="ALPHA_BETA-TUBULIN-N-ACETYLTRANSFERASE 9"/>
    <property type="match status" value="1"/>
</dbReference>
<comment type="similarity">
    <text evidence="1">Belongs to the acetyltransferase family. GNAT subfamily.</text>
</comment>
<evidence type="ECO:0000313" key="5">
    <source>
        <dbReference type="EMBL" id="KAF1953998.1"/>
    </source>
</evidence>
<dbReference type="Gene3D" id="3.40.630.30">
    <property type="match status" value="1"/>
</dbReference>
<evidence type="ECO:0000259" key="4">
    <source>
        <dbReference type="Pfam" id="PF13302"/>
    </source>
</evidence>
<organism evidence="5 6">
    <name type="scientific">Byssothecium circinans</name>
    <dbReference type="NCBI Taxonomy" id="147558"/>
    <lineage>
        <taxon>Eukaryota</taxon>
        <taxon>Fungi</taxon>
        <taxon>Dikarya</taxon>
        <taxon>Ascomycota</taxon>
        <taxon>Pezizomycotina</taxon>
        <taxon>Dothideomycetes</taxon>
        <taxon>Pleosporomycetidae</taxon>
        <taxon>Pleosporales</taxon>
        <taxon>Massarineae</taxon>
        <taxon>Massarinaceae</taxon>
        <taxon>Byssothecium</taxon>
    </lineage>
</organism>
<evidence type="ECO:0000256" key="3">
    <source>
        <dbReference type="ARBA" id="ARBA00023315"/>
    </source>
</evidence>
<dbReference type="EMBL" id="ML977001">
    <property type="protein sequence ID" value="KAF1953998.1"/>
    <property type="molecule type" value="Genomic_DNA"/>
</dbReference>
<dbReference type="Pfam" id="PF13302">
    <property type="entry name" value="Acetyltransf_3"/>
    <property type="match status" value="1"/>
</dbReference>
<protein>
    <recommendedName>
        <fullName evidence="4">N-acetyltransferase domain-containing protein</fullName>
    </recommendedName>
</protein>
<sequence length="265" mass="29678">MQLGVYYRTALLTPKVLLVPYSEHHVPTYHTWMQDPDLQALTASEPLTLPEEYAMQTSWRTDADKITFIVCTSPLPLPPTIIPPTKHDTPHTMIGDINLFLTPSSSSSPEDPDTETDWRLTDPSTQKLIQTDNLQPVVGEVEIMIAAKGFQGRGLGREVLLVFMWYVLYSQDAIMEEFQAGGEDGKGNGKGKGGKKCCLQYLRVKIDEGNVRSIKLFEGVGFKKVAEEANYFCELELRWPVSGKSLGEIEGRLESVPQRLAYELV</sequence>
<dbReference type="Proteomes" id="UP000800035">
    <property type="component" value="Unassembled WGS sequence"/>
</dbReference>
<feature type="domain" description="N-acetyltransferase" evidence="4">
    <location>
        <begin position="16"/>
        <end position="223"/>
    </location>
</feature>